<dbReference type="InterPro" id="IPR009008">
    <property type="entry name" value="Val/Leu/Ile-tRNA-synth_edit"/>
</dbReference>
<protein>
    <recommendedName>
        <fullName evidence="2">valine--tRNA ligase</fullName>
        <ecNumber evidence="2">6.1.1.9</ecNumber>
    </recommendedName>
    <alternativeName>
        <fullName evidence="8">Valyl-tRNA synthetase</fullName>
    </alternativeName>
</protein>
<dbReference type="InterPro" id="IPR002303">
    <property type="entry name" value="Valyl-tRNA_ligase"/>
</dbReference>
<dbReference type="InterPro" id="IPR014729">
    <property type="entry name" value="Rossmann-like_a/b/a_fold"/>
</dbReference>
<dbReference type="PANTHER" id="PTHR11946">
    <property type="entry name" value="VALYL-TRNA SYNTHETASES"/>
    <property type="match status" value="1"/>
</dbReference>
<dbReference type="InterPro" id="IPR001412">
    <property type="entry name" value="aa-tRNA-synth_I_CS"/>
</dbReference>
<keyword evidence="6" id="KW-0648">Protein biosynthesis</keyword>
<keyword evidence="7" id="KW-0030">Aminoacyl-tRNA synthetase</keyword>
<dbReference type="EC" id="6.1.1.9" evidence="2"/>
<dbReference type="PROSITE" id="PS00178">
    <property type="entry name" value="AA_TRNA_LIGASE_I"/>
    <property type="match status" value="1"/>
</dbReference>
<evidence type="ECO:0000313" key="12">
    <source>
        <dbReference type="EMBL" id="GMF50182.1"/>
    </source>
</evidence>
<dbReference type="OrthoDB" id="629407at2759"/>
<accession>A0A9W6XYH1</accession>
<organism evidence="12 13">
    <name type="scientific">Phytophthora fragariaefolia</name>
    <dbReference type="NCBI Taxonomy" id="1490495"/>
    <lineage>
        <taxon>Eukaryota</taxon>
        <taxon>Sar</taxon>
        <taxon>Stramenopiles</taxon>
        <taxon>Oomycota</taxon>
        <taxon>Peronosporomycetes</taxon>
        <taxon>Peronosporales</taxon>
        <taxon>Peronosporaceae</taxon>
        <taxon>Phytophthora</taxon>
    </lineage>
</organism>
<keyword evidence="3" id="KW-0436">Ligase</keyword>
<evidence type="ECO:0000256" key="5">
    <source>
        <dbReference type="ARBA" id="ARBA00022840"/>
    </source>
</evidence>
<dbReference type="GO" id="GO:0005524">
    <property type="term" value="F:ATP binding"/>
    <property type="evidence" value="ECO:0007669"/>
    <property type="project" value="UniProtKB-KW"/>
</dbReference>
<comment type="similarity">
    <text evidence="1">Belongs to the class-I aminoacyl-tRNA synthetase family.</text>
</comment>
<dbReference type="SUPFAM" id="SSF52374">
    <property type="entry name" value="Nucleotidylyl transferase"/>
    <property type="match status" value="1"/>
</dbReference>
<evidence type="ECO:0000256" key="6">
    <source>
        <dbReference type="ARBA" id="ARBA00022917"/>
    </source>
</evidence>
<dbReference type="GO" id="GO:0006438">
    <property type="term" value="P:valyl-tRNA aminoacylation"/>
    <property type="evidence" value="ECO:0007669"/>
    <property type="project" value="InterPro"/>
</dbReference>
<evidence type="ECO:0000256" key="10">
    <source>
        <dbReference type="SAM" id="MobiDB-lite"/>
    </source>
</evidence>
<dbReference type="PRINTS" id="PR00986">
    <property type="entry name" value="TRNASYNTHVAL"/>
</dbReference>
<comment type="caution">
    <text evidence="12">The sequence shown here is derived from an EMBL/GenBank/DDBJ whole genome shotgun (WGS) entry which is preliminary data.</text>
</comment>
<keyword evidence="4" id="KW-0547">Nucleotide-binding</keyword>
<dbReference type="Proteomes" id="UP001165121">
    <property type="component" value="Unassembled WGS sequence"/>
</dbReference>
<reference evidence="12" key="1">
    <citation type="submission" date="2023-04" db="EMBL/GenBank/DDBJ databases">
        <title>Phytophthora fragariaefolia NBRC 109709.</title>
        <authorList>
            <person name="Ichikawa N."/>
            <person name="Sato H."/>
            <person name="Tonouchi N."/>
        </authorList>
    </citation>
    <scope>NUCLEOTIDE SEQUENCE</scope>
    <source>
        <strain evidence="12">NBRC 109709</strain>
    </source>
</reference>
<dbReference type="InterPro" id="IPR002300">
    <property type="entry name" value="aa-tRNA-synth_Ia"/>
</dbReference>
<keyword evidence="13" id="KW-1185">Reference proteome</keyword>
<proteinExistence type="inferred from homology"/>
<dbReference type="PANTHER" id="PTHR11946:SF109">
    <property type="entry name" value="VALINE--TRNA LIGASE"/>
    <property type="match status" value="1"/>
</dbReference>
<evidence type="ECO:0000256" key="8">
    <source>
        <dbReference type="ARBA" id="ARBA00029936"/>
    </source>
</evidence>
<evidence type="ECO:0000313" key="13">
    <source>
        <dbReference type="Proteomes" id="UP001165121"/>
    </source>
</evidence>
<gene>
    <name evidence="12" type="ORF">Pfra01_001996900</name>
</gene>
<dbReference type="GO" id="GO:0002161">
    <property type="term" value="F:aminoacyl-tRNA deacylase activity"/>
    <property type="evidence" value="ECO:0007669"/>
    <property type="project" value="InterPro"/>
</dbReference>
<name>A0A9W6XYH1_9STRA</name>
<feature type="compositionally biased region" description="Polar residues" evidence="10">
    <location>
        <begin position="1"/>
        <end position="10"/>
    </location>
</feature>
<evidence type="ECO:0000256" key="1">
    <source>
        <dbReference type="ARBA" id="ARBA00005594"/>
    </source>
</evidence>
<dbReference type="Pfam" id="PF00133">
    <property type="entry name" value="tRNA-synt_1"/>
    <property type="match status" value="1"/>
</dbReference>
<keyword evidence="5" id="KW-0067">ATP-binding</keyword>
<comment type="catalytic activity">
    <reaction evidence="9">
        <text>tRNA(Val) + L-valine + ATP = L-valyl-tRNA(Val) + AMP + diphosphate</text>
        <dbReference type="Rhea" id="RHEA:10704"/>
        <dbReference type="Rhea" id="RHEA-COMP:9672"/>
        <dbReference type="Rhea" id="RHEA-COMP:9708"/>
        <dbReference type="ChEBI" id="CHEBI:30616"/>
        <dbReference type="ChEBI" id="CHEBI:33019"/>
        <dbReference type="ChEBI" id="CHEBI:57762"/>
        <dbReference type="ChEBI" id="CHEBI:78442"/>
        <dbReference type="ChEBI" id="CHEBI:78537"/>
        <dbReference type="ChEBI" id="CHEBI:456215"/>
        <dbReference type="EC" id="6.1.1.9"/>
    </reaction>
</comment>
<evidence type="ECO:0000256" key="7">
    <source>
        <dbReference type="ARBA" id="ARBA00023146"/>
    </source>
</evidence>
<evidence type="ECO:0000256" key="3">
    <source>
        <dbReference type="ARBA" id="ARBA00022598"/>
    </source>
</evidence>
<dbReference type="GO" id="GO:0004832">
    <property type="term" value="F:valine-tRNA ligase activity"/>
    <property type="evidence" value="ECO:0007669"/>
    <property type="project" value="UniProtKB-EC"/>
</dbReference>
<evidence type="ECO:0000259" key="11">
    <source>
        <dbReference type="Pfam" id="PF00133"/>
    </source>
</evidence>
<evidence type="ECO:0000256" key="9">
    <source>
        <dbReference type="ARBA" id="ARBA00047552"/>
    </source>
</evidence>
<sequence>MATPVSNHATNMAAPGSDHATNMATPLSDHAMNMATPRSNQANMATPRSDKVFRMLLPPPNVTGALHLGHALTVTIQDAIARWHRMRGFAVRWLPGLDHAGIATQSVVERRLLREHGQSRHDLGRDAFVRQVWRWHEQYGDRIMGQIDRLGAIVKKDEPFFTLDEQRSRAVTHAFVKLHDKGLVYRRRRMVNWCPTLQTAISDIEVDLEQLDKPTHKMLPGRHKAVEFGVMHRFRYRVANSDEFLEVDTTRPETIFGDVAVAVHPQDPRYKRFHGKDVVHPFSNERIPIITDDVLVNIELGTGAVDGCLQSTRVTLELTWRFCEQVW</sequence>
<evidence type="ECO:0000256" key="4">
    <source>
        <dbReference type="ARBA" id="ARBA00022741"/>
    </source>
</evidence>
<evidence type="ECO:0000256" key="2">
    <source>
        <dbReference type="ARBA" id="ARBA00013169"/>
    </source>
</evidence>
<dbReference type="Gene3D" id="3.40.50.620">
    <property type="entry name" value="HUPs"/>
    <property type="match status" value="1"/>
</dbReference>
<feature type="region of interest" description="Disordered" evidence="10">
    <location>
        <begin position="1"/>
        <end position="23"/>
    </location>
</feature>
<feature type="domain" description="Aminoacyl-tRNA synthetase class Ia" evidence="11">
    <location>
        <begin position="48"/>
        <end position="212"/>
    </location>
</feature>
<dbReference type="FunFam" id="3.40.50.620:FF:000020">
    <property type="entry name" value="Valine--tRNA ligase, mitochondrial"/>
    <property type="match status" value="1"/>
</dbReference>
<dbReference type="EMBL" id="BSXT01002658">
    <property type="protein sequence ID" value="GMF50182.1"/>
    <property type="molecule type" value="Genomic_DNA"/>
</dbReference>
<dbReference type="GO" id="GO:0005829">
    <property type="term" value="C:cytosol"/>
    <property type="evidence" value="ECO:0007669"/>
    <property type="project" value="TreeGrafter"/>
</dbReference>
<dbReference type="Gene3D" id="3.90.740.10">
    <property type="entry name" value="Valyl/Leucyl/Isoleucyl-tRNA synthetase, editing domain"/>
    <property type="match status" value="1"/>
</dbReference>
<dbReference type="AlphaFoldDB" id="A0A9W6XYH1"/>
<dbReference type="SUPFAM" id="SSF50677">
    <property type="entry name" value="ValRS/IleRS/LeuRS editing domain"/>
    <property type="match status" value="1"/>
</dbReference>